<dbReference type="Proteomes" id="UP000295414">
    <property type="component" value="Unassembled WGS sequence"/>
</dbReference>
<evidence type="ECO:0000313" key="4">
    <source>
        <dbReference type="Proteomes" id="UP000295414"/>
    </source>
</evidence>
<evidence type="ECO:0000256" key="1">
    <source>
        <dbReference type="SAM" id="Phobius"/>
    </source>
</evidence>
<keyword evidence="4" id="KW-1185">Reference proteome</keyword>
<feature type="domain" description="ABC-type transport auxiliary lipoprotein component" evidence="2">
    <location>
        <begin position="74"/>
        <end position="216"/>
    </location>
</feature>
<dbReference type="RefSeq" id="WP_114959291.1">
    <property type="nucleotide sequence ID" value="NZ_MSZW01000030.1"/>
</dbReference>
<gene>
    <name evidence="3" type="ORF">EDC34_102329</name>
</gene>
<comment type="caution">
    <text evidence="3">The sequence shown here is derived from an EMBL/GenBank/DDBJ whole genome shotgun (WGS) entry which is preliminary data.</text>
</comment>
<dbReference type="Gene3D" id="3.40.50.10610">
    <property type="entry name" value="ABC-type transport auxiliary lipoprotein component"/>
    <property type="match status" value="1"/>
</dbReference>
<evidence type="ECO:0000313" key="3">
    <source>
        <dbReference type="EMBL" id="TCT25441.1"/>
    </source>
</evidence>
<dbReference type="EMBL" id="SMAP01000002">
    <property type="protein sequence ID" value="TCT25441.1"/>
    <property type="molecule type" value="Genomic_DNA"/>
</dbReference>
<proteinExistence type="predicted"/>
<sequence>MSRLPHLPSPATPSAATPSAAARAALALPGLLLALLLLAGCGSLLGGGTTQATRIFDPAPRLQSADPAWPSVDWSLSIAASGESSLLDGQRLLVNPGGDELQPYRGAAWARSPSSMVEDAVLRTLEDSGKILAVARQGSGQAADYRLLLDVRRFQAEVGGSPEARIEVGAKLLKVDAMAIVGSRGFSVRQPAAGADAPALAEAFAAGLGTLGHDIAGWVLATGQAARTPAAPTRP</sequence>
<feature type="transmembrane region" description="Helical" evidence="1">
    <location>
        <begin position="20"/>
        <end position="45"/>
    </location>
</feature>
<protein>
    <submittedName>
        <fullName evidence="3">Cholesterol transport system auxiliary component</fullName>
    </submittedName>
</protein>
<dbReference type="AlphaFoldDB" id="A0A4R3N7Y4"/>
<accession>A0A4R3N7Y4</accession>
<reference evidence="3 4" key="1">
    <citation type="submission" date="2019-03" db="EMBL/GenBank/DDBJ databases">
        <title>Genomic Encyclopedia of Type Strains, Phase IV (KMG-IV): sequencing the most valuable type-strain genomes for metagenomic binning, comparative biology and taxonomic classification.</title>
        <authorList>
            <person name="Goeker M."/>
        </authorList>
    </citation>
    <scope>NUCLEOTIDE SEQUENCE [LARGE SCALE GENOMIC DNA]</scope>
    <source>
        <strain evidence="3 4">DSM 13605</strain>
    </source>
</reference>
<dbReference type="Pfam" id="PF03886">
    <property type="entry name" value="ABC_trans_aux"/>
    <property type="match status" value="1"/>
</dbReference>
<organism evidence="3 4">
    <name type="scientific">Thermomonas haemolytica</name>
    <dbReference type="NCBI Taxonomy" id="141949"/>
    <lineage>
        <taxon>Bacteria</taxon>
        <taxon>Pseudomonadati</taxon>
        <taxon>Pseudomonadota</taxon>
        <taxon>Gammaproteobacteria</taxon>
        <taxon>Lysobacterales</taxon>
        <taxon>Lysobacteraceae</taxon>
        <taxon>Thermomonas</taxon>
    </lineage>
</organism>
<keyword evidence="1" id="KW-1133">Transmembrane helix</keyword>
<evidence type="ECO:0000259" key="2">
    <source>
        <dbReference type="Pfam" id="PF03886"/>
    </source>
</evidence>
<dbReference type="SUPFAM" id="SSF159594">
    <property type="entry name" value="XCC0632-like"/>
    <property type="match status" value="1"/>
</dbReference>
<keyword evidence="1" id="KW-0812">Transmembrane</keyword>
<dbReference type="OrthoDB" id="5795476at2"/>
<name>A0A4R3N7Y4_9GAMM</name>
<dbReference type="InterPro" id="IPR005586">
    <property type="entry name" value="ABC_trans_aux"/>
</dbReference>
<keyword evidence="1" id="KW-0472">Membrane</keyword>